<reference evidence="3" key="1">
    <citation type="submission" date="2017-02" db="EMBL/GenBank/DDBJ databases">
        <authorList>
            <person name="Daims H."/>
        </authorList>
    </citation>
    <scope>NUCLEOTIDE SEQUENCE [LARGE SCALE GENOMIC DNA]</scope>
</reference>
<organism evidence="2 3">
    <name type="scientific">Crenothrix polyspora</name>
    <dbReference type="NCBI Taxonomy" id="360316"/>
    <lineage>
        <taxon>Bacteria</taxon>
        <taxon>Pseudomonadati</taxon>
        <taxon>Pseudomonadota</taxon>
        <taxon>Gammaproteobacteria</taxon>
        <taxon>Methylococcales</taxon>
        <taxon>Crenotrichaceae</taxon>
        <taxon>Crenothrix</taxon>
    </lineage>
</organism>
<feature type="domain" description="Tc1-like transposase DDE" evidence="1">
    <location>
        <begin position="18"/>
        <end position="169"/>
    </location>
</feature>
<dbReference type="InterPro" id="IPR038717">
    <property type="entry name" value="Tc1-like_DDE_dom"/>
</dbReference>
<keyword evidence="3" id="KW-1185">Reference proteome</keyword>
<proteinExistence type="predicted"/>
<dbReference type="InterPro" id="IPR047655">
    <property type="entry name" value="Transpos_IS630-like"/>
</dbReference>
<accession>A0A1R4GZC9</accession>
<dbReference type="NCBIfam" id="NF033545">
    <property type="entry name" value="transpos_IS630"/>
    <property type="match status" value="1"/>
</dbReference>
<name>A0A1R4GZC9_9GAMM</name>
<dbReference type="Proteomes" id="UP000195667">
    <property type="component" value="Unassembled WGS sequence"/>
</dbReference>
<evidence type="ECO:0000313" key="2">
    <source>
        <dbReference type="EMBL" id="SJM89348.1"/>
    </source>
</evidence>
<protein>
    <submittedName>
        <fullName evidence="2">Transposase</fullName>
    </submittedName>
</protein>
<dbReference type="AlphaFoldDB" id="A0A1R4GZC9"/>
<sequence>MEDVLGVYKRTYDETHPLICMDESSKQHIDEVRQPIAAKPGTVEKYDTEYERNGVSNMFMFFNPLEGKRHVEVTDQRTAVDWAQQIKDLVDVKYPHAKRITLVMDNLNTHTGASLYKAFVPEEARRILDRLEIHYTPKHGSWLNMAEIELSILSRQCLDQRIPDQDTLKKEIAAWQEKRNALAQPMEWRFTNEDARIKLKKLYPTLKE</sequence>
<evidence type="ECO:0000259" key="1">
    <source>
        <dbReference type="Pfam" id="PF13358"/>
    </source>
</evidence>
<evidence type="ECO:0000313" key="3">
    <source>
        <dbReference type="Proteomes" id="UP000195667"/>
    </source>
</evidence>
<gene>
    <name evidence="2" type="ORF">CRENPOLYSF1_1060001</name>
</gene>
<dbReference type="EMBL" id="FUKI01000009">
    <property type="protein sequence ID" value="SJM89348.1"/>
    <property type="molecule type" value="Genomic_DNA"/>
</dbReference>
<dbReference type="Pfam" id="PF13358">
    <property type="entry name" value="DDE_3"/>
    <property type="match status" value="1"/>
</dbReference>